<keyword evidence="3" id="KW-1185">Reference proteome</keyword>
<dbReference type="EMBL" id="JBAHYK010001537">
    <property type="protein sequence ID" value="KAL0567631.1"/>
    <property type="molecule type" value="Genomic_DNA"/>
</dbReference>
<evidence type="ECO:0000313" key="2">
    <source>
        <dbReference type="EMBL" id="KAL0567631.1"/>
    </source>
</evidence>
<evidence type="ECO:0000313" key="3">
    <source>
        <dbReference type="Proteomes" id="UP001465976"/>
    </source>
</evidence>
<organism evidence="2 3">
    <name type="scientific">Marasmius crinis-equi</name>
    <dbReference type="NCBI Taxonomy" id="585013"/>
    <lineage>
        <taxon>Eukaryota</taxon>
        <taxon>Fungi</taxon>
        <taxon>Dikarya</taxon>
        <taxon>Basidiomycota</taxon>
        <taxon>Agaricomycotina</taxon>
        <taxon>Agaricomycetes</taxon>
        <taxon>Agaricomycetidae</taxon>
        <taxon>Agaricales</taxon>
        <taxon>Marasmiineae</taxon>
        <taxon>Marasmiaceae</taxon>
        <taxon>Marasmius</taxon>
    </lineage>
</organism>
<feature type="region of interest" description="Disordered" evidence="1">
    <location>
        <begin position="1"/>
        <end position="57"/>
    </location>
</feature>
<proteinExistence type="predicted"/>
<evidence type="ECO:0000256" key="1">
    <source>
        <dbReference type="SAM" id="MobiDB-lite"/>
    </source>
</evidence>
<reference evidence="2 3" key="1">
    <citation type="submission" date="2024-02" db="EMBL/GenBank/DDBJ databases">
        <title>A draft genome for the cacao thread blight pathogen Marasmius crinis-equi.</title>
        <authorList>
            <person name="Cohen S.P."/>
            <person name="Baruah I.K."/>
            <person name="Amoako-Attah I."/>
            <person name="Bukari Y."/>
            <person name="Meinhardt L.W."/>
            <person name="Bailey B.A."/>
        </authorList>
    </citation>
    <scope>NUCLEOTIDE SEQUENCE [LARGE SCALE GENOMIC DNA]</scope>
    <source>
        <strain evidence="2 3">GH-76</strain>
    </source>
</reference>
<protein>
    <submittedName>
        <fullName evidence="2">Uncharacterized protein</fullName>
    </submittedName>
</protein>
<accession>A0ABR3EXH6</accession>
<sequence length="213" mass="24090">MPTNSSRSPSQSRRSSSQSSSRSGRSSPSKSSNQSDSEHKSSPDVSQRPRLPTDCAKPLRLTFPRFDEFKQRRKQNSNAQFSKTFAPVMAVAAKEGDQDSVAAFFDKAWTLWDTKENECELKVLKRCLYYNIVNAIKMMTVEVEVKRREAGVSASGSIEDPFADTGEGWEILFEKAASTTTFAQWKGVTDEEFREQQRLGTYPRHFSFFNNTA</sequence>
<gene>
    <name evidence="2" type="ORF">V5O48_014364</name>
</gene>
<dbReference type="Proteomes" id="UP001465976">
    <property type="component" value="Unassembled WGS sequence"/>
</dbReference>
<feature type="compositionally biased region" description="Low complexity" evidence="1">
    <location>
        <begin position="1"/>
        <end position="35"/>
    </location>
</feature>
<comment type="caution">
    <text evidence="2">The sequence shown here is derived from an EMBL/GenBank/DDBJ whole genome shotgun (WGS) entry which is preliminary data.</text>
</comment>
<name>A0ABR3EXH6_9AGAR</name>